<dbReference type="PROSITE" id="PS00136">
    <property type="entry name" value="SUBTILASE_ASP"/>
    <property type="match status" value="1"/>
</dbReference>
<feature type="region of interest" description="Disordered" evidence="5">
    <location>
        <begin position="1"/>
        <end position="27"/>
    </location>
</feature>
<dbReference type="GO" id="GO:0006508">
    <property type="term" value="P:proteolysis"/>
    <property type="evidence" value="ECO:0007669"/>
    <property type="project" value="InterPro"/>
</dbReference>
<feature type="compositionally biased region" description="Low complexity" evidence="5">
    <location>
        <begin position="1"/>
        <end position="13"/>
    </location>
</feature>
<evidence type="ECO:0000256" key="3">
    <source>
        <dbReference type="ARBA" id="ARBA00022801"/>
    </source>
</evidence>
<dbReference type="InterPro" id="IPR045051">
    <property type="entry name" value="SBT"/>
</dbReference>
<dbReference type="AlphaFoldDB" id="A0A6V7PUD9"/>
<evidence type="ECO:0000256" key="5">
    <source>
        <dbReference type="SAM" id="MobiDB-lite"/>
    </source>
</evidence>
<dbReference type="SUPFAM" id="SSF52743">
    <property type="entry name" value="Subtilisin-like"/>
    <property type="match status" value="1"/>
</dbReference>
<dbReference type="InterPro" id="IPR036852">
    <property type="entry name" value="Peptidase_S8/S53_dom_sf"/>
</dbReference>
<evidence type="ECO:0000256" key="4">
    <source>
        <dbReference type="PROSITE-ProRule" id="PRU01240"/>
    </source>
</evidence>
<evidence type="ECO:0000256" key="1">
    <source>
        <dbReference type="ARBA" id="ARBA00011073"/>
    </source>
</evidence>
<sequence>MRETISTSSPSSPGRRHRPPRRRRARAIPPLLPAQLHPRLRAPRLVRSFRHAFSGFAARLTPVEAAAVKVVDGVVSVQENRITPLGTTYTPTFLGLNGYNGIWYKTKGEGVIIGVLDTGISRNHVSFADDKMPPPLRSGAAAASLSPASATPLCRRCAVTSSSVHGS</sequence>
<accession>A0A6V7PUD9</accession>
<keyword evidence="2" id="KW-0732">Signal</keyword>
<evidence type="ECO:0000259" key="6">
    <source>
        <dbReference type="Pfam" id="PF05922"/>
    </source>
</evidence>
<dbReference type="EMBL" id="LR862152">
    <property type="protein sequence ID" value="CAD1834186.1"/>
    <property type="molecule type" value="Genomic_DNA"/>
</dbReference>
<protein>
    <recommendedName>
        <fullName evidence="6">Inhibitor I9 domain-containing protein</fullName>
    </recommendedName>
</protein>
<feature type="domain" description="Inhibitor I9" evidence="6">
    <location>
        <begin position="41"/>
        <end position="82"/>
    </location>
</feature>
<dbReference type="InterPro" id="IPR037045">
    <property type="entry name" value="S8pro/Inhibitor_I9_sf"/>
</dbReference>
<dbReference type="Gene3D" id="3.30.70.80">
    <property type="entry name" value="Peptidase S8 propeptide/proteinase inhibitor I9"/>
    <property type="match status" value="1"/>
</dbReference>
<dbReference type="Pfam" id="PF05922">
    <property type="entry name" value="Inhibitor_I9"/>
    <property type="match status" value="1"/>
</dbReference>
<comment type="similarity">
    <text evidence="1 4">Belongs to the peptidase S8 family.</text>
</comment>
<dbReference type="InterPro" id="IPR015500">
    <property type="entry name" value="Peptidase_S8_subtilisin-rel"/>
</dbReference>
<dbReference type="GO" id="GO:0004252">
    <property type="term" value="F:serine-type endopeptidase activity"/>
    <property type="evidence" value="ECO:0007669"/>
    <property type="project" value="InterPro"/>
</dbReference>
<dbReference type="PROSITE" id="PS51892">
    <property type="entry name" value="SUBTILASE"/>
    <property type="match status" value="1"/>
</dbReference>
<dbReference type="InterPro" id="IPR010259">
    <property type="entry name" value="S8pro/Inhibitor_I9"/>
</dbReference>
<dbReference type="Gene3D" id="3.40.50.200">
    <property type="entry name" value="Peptidase S8/S53 domain"/>
    <property type="match status" value="1"/>
</dbReference>
<proteinExistence type="inferred from homology"/>
<dbReference type="PRINTS" id="PR00723">
    <property type="entry name" value="SUBTILISIN"/>
</dbReference>
<evidence type="ECO:0000313" key="7">
    <source>
        <dbReference type="EMBL" id="CAD1834186.1"/>
    </source>
</evidence>
<dbReference type="InterPro" id="IPR023827">
    <property type="entry name" value="Peptidase_S8_Asp-AS"/>
</dbReference>
<dbReference type="PANTHER" id="PTHR10795">
    <property type="entry name" value="PROPROTEIN CONVERTASE SUBTILISIN/KEXIN"/>
    <property type="match status" value="1"/>
</dbReference>
<feature type="compositionally biased region" description="Basic residues" evidence="5">
    <location>
        <begin position="14"/>
        <end position="26"/>
    </location>
</feature>
<evidence type="ECO:0000256" key="2">
    <source>
        <dbReference type="ARBA" id="ARBA00022729"/>
    </source>
</evidence>
<gene>
    <name evidence="7" type="ORF">CB5_LOCUS17397</name>
</gene>
<name>A0A6V7PUD9_ANACO</name>
<organism evidence="7">
    <name type="scientific">Ananas comosus var. bracteatus</name>
    <name type="common">red pineapple</name>
    <dbReference type="NCBI Taxonomy" id="296719"/>
    <lineage>
        <taxon>Eukaryota</taxon>
        <taxon>Viridiplantae</taxon>
        <taxon>Streptophyta</taxon>
        <taxon>Embryophyta</taxon>
        <taxon>Tracheophyta</taxon>
        <taxon>Spermatophyta</taxon>
        <taxon>Magnoliopsida</taxon>
        <taxon>Liliopsida</taxon>
        <taxon>Poales</taxon>
        <taxon>Bromeliaceae</taxon>
        <taxon>Bromelioideae</taxon>
        <taxon>Ananas</taxon>
    </lineage>
</organism>
<comment type="caution">
    <text evidence="4">Lacks conserved residue(s) required for the propagation of feature annotation.</text>
</comment>
<reference evidence="7" key="1">
    <citation type="submission" date="2020-07" db="EMBL/GenBank/DDBJ databases">
        <authorList>
            <person name="Lin J."/>
        </authorList>
    </citation>
    <scope>NUCLEOTIDE SEQUENCE</scope>
</reference>
<keyword evidence="3" id="KW-0378">Hydrolase</keyword>